<sequence>MSLPPLDIEACLQELPQYASIALLRAGDIPTPQKAARILHLLNALCGTRIHPPVNLADPVDPTQSQRAERAISLCRAALAPGEADVSATLNFAAVCFCWREVALAILQFWANICMTLDSRAGPITNRLERSAGKLRSVQIASGVQVASGVQALLDGNGAPNAEALRLVMSSASQWPRLVLPDFDQTMGALDAHWPGYFPLLMVLDLYCGHEVARAVRYFDNAPMLMMLNLHFLSIDAPIEFPASSRLMSLELDFVAPTIMRLTVRVEESGGHDQDYDGLMCPHLSDLSLVHGACYLSAYIVAPMLVKLAMKGQGLRAGPELYLRSAIILVTRPQGVRYLRIFEIEGMNPQSPEWIVDCLSSMPSLSSLKIRDESRPDGTQVVVTLELLIMLTRTPDPYRLGFLPMLTGLELKCGGNAEVMYRDLVRILIITRRQYVDASLAPLCYVDTDLPLGAAWVNSPLPY</sequence>
<dbReference type="AlphaFoldDB" id="D8PVV3"/>
<dbReference type="EMBL" id="GL377303">
    <property type="protein sequence ID" value="EFJ00928.1"/>
    <property type="molecule type" value="Genomic_DNA"/>
</dbReference>
<accession>D8PVV3</accession>
<feature type="non-terminal residue" evidence="1">
    <location>
        <position position="463"/>
    </location>
</feature>
<evidence type="ECO:0000313" key="1">
    <source>
        <dbReference type="EMBL" id="EFJ00928.1"/>
    </source>
</evidence>
<evidence type="ECO:0008006" key="3">
    <source>
        <dbReference type="Google" id="ProtNLM"/>
    </source>
</evidence>
<gene>
    <name evidence="1" type="ORF">SCHCODRAFT_105319</name>
</gene>
<keyword evidence="2" id="KW-1185">Reference proteome</keyword>
<evidence type="ECO:0000313" key="2">
    <source>
        <dbReference type="Proteomes" id="UP000007431"/>
    </source>
</evidence>
<dbReference type="OrthoDB" id="10294271at2759"/>
<dbReference type="RefSeq" id="XP_003035830.1">
    <property type="nucleotide sequence ID" value="XM_003035784.1"/>
</dbReference>
<protein>
    <recommendedName>
        <fullName evidence="3">F-box domain-containing protein</fullName>
    </recommendedName>
</protein>
<dbReference type="GeneID" id="9595606"/>
<dbReference type="HOGENOM" id="CLU_018544_13_0_1"/>
<reference evidence="1 2" key="1">
    <citation type="journal article" date="2010" name="Nat. Biotechnol.">
        <title>Genome sequence of the model mushroom Schizophyllum commune.</title>
        <authorList>
            <person name="Ohm R.A."/>
            <person name="de Jong J.F."/>
            <person name="Lugones L.G."/>
            <person name="Aerts A."/>
            <person name="Kothe E."/>
            <person name="Stajich J.E."/>
            <person name="de Vries R.P."/>
            <person name="Record E."/>
            <person name="Levasseur A."/>
            <person name="Baker S.E."/>
            <person name="Bartholomew K.A."/>
            <person name="Coutinho P.M."/>
            <person name="Erdmann S."/>
            <person name="Fowler T.J."/>
            <person name="Gathman A.C."/>
            <person name="Lombard V."/>
            <person name="Henrissat B."/>
            <person name="Knabe N."/>
            <person name="Kuees U."/>
            <person name="Lilly W.W."/>
            <person name="Lindquist E."/>
            <person name="Lucas S."/>
            <person name="Magnuson J.K."/>
            <person name="Piumi F."/>
            <person name="Raudaskoski M."/>
            <person name="Salamov A."/>
            <person name="Schmutz J."/>
            <person name="Schwarze F.W.M.R."/>
            <person name="vanKuyk P.A."/>
            <person name="Horton J.S."/>
            <person name="Grigoriev I.V."/>
            <person name="Woesten H.A.B."/>
        </authorList>
    </citation>
    <scope>NUCLEOTIDE SEQUENCE [LARGE SCALE GENOMIC DNA]</scope>
    <source>
        <strain evidence="2">H4-8 / FGSC 9210</strain>
    </source>
</reference>
<proteinExistence type="predicted"/>
<dbReference type="VEuPathDB" id="FungiDB:SCHCODRAFT_01186902"/>
<dbReference type="KEGG" id="scm:SCHCO_01186902"/>
<dbReference type="InParanoid" id="D8PVV3"/>
<dbReference type="Proteomes" id="UP000007431">
    <property type="component" value="Unassembled WGS sequence"/>
</dbReference>
<name>D8PVV3_SCHCM</name>
<organism evidence="2">
    <name type="scientific">Schizophyllum commune (strain H4-8 / FGSC 9210)</name>
    <name type="common">Split gill fungus</name>
    <dbReference type="NCBI Taxonomy" id="578458"/>
    <lineage>
        <taxon>Eukaryota</taxon>
        <taxon>Fungi</taxon>
        <taxon>Dikarya</taxon>
        <taxon>Basidiomycota</taxon>
        <taxon>Agaricomycotina</taxon>
        <taxon>Agaricomycetes</taxon>
        <taxon>Agaricomycetidae</taxon>
        <taxon>Agaricales</taxon>
        <taxon>Schizophyllaceae</taxon>
        <taxon>Schizophyllum</taxon>
    </lineage>
</organism>